<feature type="transmembrane region" description="Helical" evidence="1">
    <location>
        <begin position="64"/>
        <end position="86"/>
    </location>
</feature>
<evidence type="ECO:0000313" key="2">
    <source>
        <dbReference type="EMBL" id="CAF1546474.1"/>
    </source>
</evidence>
<comment type="caution">
    <text evidence="2">The sequence shown here is derived from an EMBL/GenBank/DDBJ whole genome shotgun (WGS) entry which is preliminary data.</text>
</comment>
<dbReference type="OrthoDB" id="10062071at2759"/>
<evidence type="ECO:0000256" key="1">
    <source>
        <dbReference type="SAM" id="Phobius"/>
    </source>
</evidence>
<sequence>MHRRVGAIHRNPGEIHRNLDQIHCNLGVIHRNPREIYCNLEDKCHKNIKSFFHRKETRIQNMHFYFFNSFMNIFIFVFIIQIGFVFNLNNETVASVRIKRYGHMTTEYMSRLFSFSPTFVRPNGDTNKLYYYNMISVKVLMTGVYSFTSKNLSNPSKSMIAYDDDSGDHEQFQINLNMQSYKKYILLFTTYHPNVTGEFTIVAEGPTSVALTPNYNFIWESTIPTIASTYSGTLSPNSPSFSRSSNNLNNYYYQAIRIRASKDGNYTFFSSSSMDTYGYFYSDSFDPFYSSKNLITSDDESDGYGQFRISVTLKSERKYILVVTTFRQNITGNFLIKVLGPALVNLSSTGPIISRHNDVLSCNSSTFSRSNWNNDTDCYYYQAIRIRASKDGNYTFFSISSMNTYVYLYKNSFDSSHPSQNLIISNDDGDTNQQFQLQTTLQSQYTYILVVTTTNEDNRGNFQIAASGLSWIFFCSIAPTKDRQLCGNCITTYPPDDDNNNNDKSSTKIIITIVVPISSVCVLIVICCCICRCRRKKMINQQLTLMGTNQTIRTRRSSLRDIQITETTTNEIDIPFTIPLARVFEPLEEEPPPPYTSVIPHSRVYDIIHK</sequence>
<keyword evidence="1" id="KW-0472">Membrane</keyword>
<dbReference type="AlphaFoldDB" id="A0A815WIU0"/>
<reference evidence="2" key="1">
    <citation type="submission" date="2021-02" db="EMBL/GenBank/DDBJ databases">
        <authorList>
            <person name="Nowell W R."/>
        </authorList>
    </citation>
    <scope>NUCLEOTIDE SEQUENCE</scope>
</reference>
<feature type="transmembrane region" description="Helical" evidence="1">
    <location>
        <begin position="509"/>
        <end position="531"/>
    </location>
</feature>
<accession>A0A815WIU0</accession>
<protein>
    <submittedName>
        <fullName evidence="2">Uncharacterized protein</fullName>
    </submittedName>
</protein>
<keyword evidence="1" id="KW-0812">Transmembrane</keyword>
<dbReference type="Proteomes" id="UP000663852">
    <property type="component" value="Unassembled WGS sequence"/>
</dbReference>
<dbReference type="EMBL" id="CAJNOJ010001210">
    <property type="protein sequence ID" value="CAF1546474.1"/>
    <property type="molecule type" value="Genomic_DNA"/>
</dbReference>
<name>A0A815WIU0_ADIRI</name>
<evidence type="ECO:0000313" key="3">
    <source>
        <dbReference type="Proteomes" id="UP000663852"/>
    </source>
</evidence>
<keyword evidence="1" id="KW-1133">Transmembrane helix</keyword>
<organism evidence="2 3">
    <name type="scientific">Adineta ricciae</name>
    <name type="common">Rotifer</name>
    <dbReference type="NCBI Taxonomy" id="249248"/>
    <lineage>
        <taxon>Eukaryota</taxon>
        <taxon>Metazoa</taxon>
        <taxon>Spiralia</taxon>
        <taxon>Gnathifera</taxon>
        <taxon>Rotifera</taxon>
        <taxon>Eurotatoria</taxon>
        <taxon>Bdelloidea</taxon>
        <taxon>Adinetida</taxon>
        <taxon>Adinetidae</taxon>
        <taxon>Adineta</taxon>
    </lineage>
</organism>
<gene>
    <name evidence="2" type="ORF">EDS130_LOCUS45691</name>
</gene>
<proteinExistence type="predicted"/>